<keyword evidence="2" id="KW-0812">Transmembrane</keyword>
<keyword evidence="2" id="KW-1133">Transmembrane helix</keyword>
<keyword evidence="6" id="KW-1185">Reference proteome</keyword>
<reference evidence="3 5" key="2">
    <citation type="journal article" date="2019" name="PLoS Negl. Trop. Dis.">
        <title>Revisiting the worldwide diversity of Leptospira species in the environment.</title>
        <authorList>
            <person name="Vincent A.T."/>
            <person name="Schiettekatte O."/>
            <person name="Bourhy P."/>
            <person name="Veyrier F.J."/>
            <person name="Picardeau M."/>
        </authorList>
    </citation>
    <scope>NUCLEOTIDE SEQUENCE [LARGE SCALE GENOMIC DNA]</scope>
    <source>
        <strain evidence="3 5">201702405</strain>
        <strain evidence="4">201702406</strain>
    </source>
</reference>
<feature type="transmembrane region" description="Helical" evidence="2">
    <location>
        <begin position="21"/>
        <end position="43"/>
    </location>
</feature>
<dbReference type="Proteomes" id="UP000298057">
    <property type="component" value="Unassembled WGS sequence"/>
</dbReference>
<feature type="region of interest" description="Disordered" evidence="1">
    <location>
        <begin position="221"/>
        <end position="241"/>
    </location>
</feature>
<feature type="compositionally biased region" description="Low complexity" evidence="1">
    <location>
        <begin position="227"/>
        <end position="241"/>
    </location>
</feature>
<dbReference type="EMBL" id="RQGV01000016">
    <property type="protein sequence ID" value="TGM12740.1"/>
    <property type="molecule type" value="Genomic_DNA"/>
</dbReference>
<dbReference type="Proteomes" id="UP000297832">
    <property type="component" value="Unassembled WGS sequence"/>
</dbReference>
<sequence>MIKEMFRLSNLIKLKDYRFRPLFIKIIYIVFLCICSGCNIISFQNTSFPGAITGKVAKSKINSAFSNVSFLDTLNTSLSQPPGNSCPTTPNTIQVIVSESPGNETFQQGYQNAAVDLDSNKGTIYNITGTINSNSDYYFFYFYSNQTIDTTFTWVGGAAVCLLYANASEGTNNTNAPISSAIGEQFVPSAEATLITGPDSPNNNEIYISCSGSSGDTYQIQGKNITNSNSGGSSGSGSQQNKTIPNSIASYVFEDLVHINENVNYTASSVNDCVKNIDSLGPLVSMINKNSYEQSVQCGYPYNPIDITILLSEACKLEEAGVIQLGDFGFKFYWK</sequence>
<evidence type="ECO:0000313" key="6">
    <source>
        <dbReference type="Proteomes" id="UP000298057"/>
    </source>
</evidence>
<comment type="caution">
    <text evidence="3">The sequence shown here is derived from an EMBL/GenBank/DDBJ whole genome shotgun (WGS) entry which is preliminary data.</text>
</comment>
<name>A0A5F2C6Q9_9LEPT</name>
<accession>A0A5F2C6Q9</accession>
<evidence type="ECO:0000313" key="4">
    <source>
        <dbReference type="EMBL" id="TGM30801.1"/>
    </source>
</evidence>
<dbReference type="RefSeq" id="WP_135625672.1">
    <property type="nucleotide sequence ID" value="NZ_RQGU01000010.1"/>
</dbReference>
<keyword evidence="2" id="KW-0472">Membrane</keyword>
<dbReference type="AlphaFoldDB" id="A0A5F2C6Q9"/>
<protein>
    <submittedName>
        <fullName evidence="3">Uncharacterized protein</fullName>
    </submittedName>
</protein>
<dbReference type="EMBL" id="RQGU01000010">
    <property type="protein sequence ID" value="TGM30801.1"/>
    <property type="molecule type" value="Genomic_DNA"/>
</dbReference>
<evidence type="ECO:0000313" key="5">
    <source>
        <dbReference type="Proteomes" id="UP000297832"/>
    </source>
</evidence>
<evidence type="ECO:0000313" key="3">
    <source>
        <dbReference type="EMBL" id="TGM12740.1"/>
    </source>
</evidence>
<gene>
    <name evidence="3" type="ORF">EHQ81_12675</name>
    <name evidence="4" type="ORF">EHQ82_00515</name>
</gene>
<evidence type="ECO:0000256" key="2">
    <source>
        <dbReference type="SAM" id="Phobius"/>
    </source>
</evidence>
<organism evidence="3 5">
    <name type="scientific">Leptospira selangorensis</name>
    <dbReference type="NCBI Taxonomy" id="2484982"/>
    <lineage>
        <taxon>Bacteria</taxon>
        <taxon>Pseudomonadati</taxon>
        <taxon>Spirochaetota</taxon>
        <taxon>Spirochaetia</taxon>
        <taxon>Leptospirales</taxon>
        <taxon>Leptospiraceae</taxon>
        <taxon>Leptospira</taxon>
    </lineage>
</organism>
<reference evidence="4" key="1">
    <citation type="submission" date="2018-10" db="EMBL/GenBank/DDBJ databases">
        <authorList>
            <person name="Vincent A.T."/>
            <person name="Schiettekatte O."/>
            <person name="Bourhy P."/>
            <person name="Veyrier F.J."/>
            <person name="Picardeau M."/>
        </authorList>
    </citation>
    <scope>NUCLEOTIDE SEQUENCE</scope>
    <source>
        <strain evidence="4">201702406</strain>
    </source>
</reference>
<proteinExistence type="predicted"/>
<evidence type="ECO:0000256" key="1">
    <source>
        <dbReference type="SAM" id="MobiDB-lite"/>
    </source>
</evidence>